<evidence type="ECO:0000313" key="2">
    <source>
        <dbReference type="EMBL" id="RUL84932.1"/>
    </source>
</evidence>
<proteinExistence type="predicted"/>
<dbReference type="AlphaFoldDB" id="A0A432MFH9"/>
<gene>
    <name evidence="2" type="ORF">TsocGM_19520</name>
</gene>
<dbReference type="Proteomes" id="UP000280296">
    <property type="component" value="Unassembled WGS sequence"/>
</dbReference>
<protein>
    <submittedName>
        <fullName evidence="2">Glycosyltransferase family 1 protein</fullName>
    </submittedName>
</protein>
<dbReference type="RefSeq" id="WP_126727141.1">
    <property type="nucleotide sequence ID" value="NZ_RYZH01000044.1"/>
</dbReference>
<reference evidence="2 3" key="1">
    <citation type="submission" date="2018-12" db="EMBL/GenBank/DDBJ databases">
        <authorList>
            <person name="Toschakov S.V."/>
        </authorList>
    </citation>
    <scope>NUCLEOTIDE SEQUENCE [LARGE SCALE GENOMIC DNA]</scope>
    <source>
        <strain evidence="2 3">GM2012</strain>
    </source>
</reference>
<reference evidence="2 3" key="2">
    <citation type="submission" date="2019-01" db="EMBL/GenBank/DDBJ databases">
        <title>Tautonia sociabilis, a novel thermotolerant planctomycete of Isosphaeraceae family, isolated from a 4000 m deep subterranean habitat.</title>
        <authorList>
            <person name="Kovaleva O.L."/>
            <person name="Elcheninov A.G."/>
            <person name="Van Heerden E."/>
            <person name="Toshchakov S.V."/>
            <person name="Novikov A."/>
            <person name="Bonch-Osmolovskaya E.A."/>
            <person name="Kublanov I.V."/>
        </authorList>
    </citation>
    <scope>NUCLEOTIDE SEQUENCE [LARGE SCALE GENOMIC DNA]</scope>
    <source>
        <strain evidence="2 3">GM2012</strain>
    </source>
</reference>
<dbReference type="CDD" id="cd03801">
    <property type="entry name" value="GT4_PimA-like"/>
    <property type="match status" value="1"/>
</dbReference>
<sequence>MIGHRSEGQTPAAADGGRSLVVGLYCVGWPPSAFANGIVTYVDAIAEGMRALGHRPVILAGTVSEPAERREGIPVIDLKPLETPDVPARLADALASRLRGRSGWVSPRWIGRALRKVARRTDGRPRLDVLEVEESFGLPGMVAGRVRVPVVARLHGPWFLTGPYQGVDPSAPEFEARVRAEGRGLRRSAAITAPSRDVLARSAAHYGLPAGSGEVIPNPVRPVPPEARWRAEGCEPEHILFVGRFDRCKGGDTVIDAFALLLRDRPGARLTIIGPDGNPARNGIGETLPEYAAARLPGALEDGRIRWLGRRPPSEIAALRARAAVTVVASRYETFSLTAAEAMAAGCPLVATRVGGAAELFEHGTHGLHVEPDDPAALASAVSSVLADPAGAEAMGRSALEHSLKRFAPEAVAARTIDVYRRVLGLGGGSRLAAREGMRP</sequence>
<name>A0A432MFH9_9BACT</name>
<dbReference type="Pfam" id="PF13439">
    <property type="entry name" value="Glyco_transf_4"/>
    <property type="match status" value="1"/>
</dbReference>
<organism evidence="2 3">
    <name type="scientific">Tautonia sociabilis</name>
    <dbReference type="NCBI Taxonomy" id="2080755"/>
    <lineage>
        <taxon>Bacteria</taxon>
        <taxon>Pseudomonadati</taxon>
        <taxon>Planctomycetota</taxon>
        <taxon>Planctomycetia</taxon>
        <taxon>Isosphaerales</taxon>
        <taxon>Isosphaeraceae</taxon>
        <taxon>Tautonia</taxon>
    </lineage>
</organism>
<evidence type="ECO:0000259" key="1">
    <source>
        <dbReference type="Pfam" id="PF13439"/>
    </source>
</evidence>
<keyword evidence="3" id="KW-1185">Reference proteome</keyword>
<dbReference type="PANTHER" id="PTHR12526:SF636">
    <property type="entry name" value="BLL3647 PROTEIN"/>
    <property type="match status" value="1"/>
</dbReference>
<dbReference type="PANTHER" id="PTHR12526">
    <property type="entry name" value="GLYCOSYLTRANSFERASE"/>
    <property type="match status" value="1"/>
</dbReference>
<dbReference type="SUPFAM" id="SSF53756">
    <property type="entry name" value="UDP-Glycosyltransferase/glycogen phosphorylase"/>
    <property type="match status" value="1"/>
</dbReference>
<dbReference type="OrthoDB" id="9804196at2"/>
<evidence type="ECO:0000313" key="3">
    <source>
        <dbReference type="Proteomes" id="UP000280296"/>
    </source>
</evidence>
<dbReference type="GO" id="GO:0016757">
    <property type="term" value="F:glycosyltransferase activity"/>
    <property type="evidence" value="ECO:0007669"/>
    <property type="project" value="InterPro"/>
</dbReference>
<comment type="caution">
    <text evidence="2">The sequence shown here is derived from an EMBL/GenBank/DDBJ whole genome shotgun (WGS) entry which is preliminary data.</text>
</comment>
<dbReference type="InterPro" id="IPR028098">
    <property type="entry name" value="Glyco_trans_4-like_N"/>
</dbReference>
<keyword evidence="2" id="KW-0808">Transferase</keyword>
<dbReference type="Pfam" id="PF13692">
    <property type="entry name" value="Glyco_trans_1_4"/>
    <property type="match status" value="1"/>
</dbReference>
<dbReference type="Gene3D" id="3.40.50.2000">
    <property type="entry name" value="Glycogen Phosphorylase B"/>
    <property type="match status" value="2"/>
</dbReference>
<feature type="domain" description="Glycosyltransferase subfamily 4-like N-terminal" evidence="1">
    <location>
        <begin position="36"/>
        <end position="221"/>
    </location>
</feature>
<accession>A0A432MFH9</accession>
<dbReference type="EMBL" id="RYZH01000044">
    <property type="protein sequence ID" value="RUL84932.1"/>
    <property type="molecule type" value="Genomic_DNA"/>
</dbReference>